<feature type="domain" description="DUF4179" evidence="5">
    <location>
        <begin position="96"/>
        <end position="195"/>
    </location>
</feature>
<organism evidence="6 7">
    <name type="scientific">Brevibacillus borstelensis AK1</name>
    <dbReference type="NCBI Taxonomy" id="1300222"/>
    <lineage>
        <taxon>Bacteria</taxon>
        <taxon>Bacillati</taxon>
        <taxon>Bacillota</taxon>
        <taxon>Bacilli</taxon>
        <taxon>Bacillales</taxon>
        <taxon>Paenibacillaceae</taxon>
        <taxon>Brevibacillus</taxon>
    </lineage>
</organism>
<dbReference type="Pfam" id="PF13786">
    <property type="entry name" value="DUF4179"/>
    <property type="match status" value="1"/>
</dbReference>
<feature type="domain" description="Putative zinc-finger" evidence="4">
    <location>
        <begin position="7"/>
        <end position="36"/>
    </location>
</feature>
<protein>
    <recommendedName>
        <fullName evidence="2">Anti-sigma-W factor RsiW</fullName>
    </recommendedName>
</protein>
<comment type="caution">
    <text evidence="6">The sequence shown here is derived from an EMBL/GenBank/DDBJ whole genome shotgun (WGS) entry which is preliminary data.</text>
</comment>
<feature type="transmembrane region" description="Helical" evidence="3">
    <location>
        <begin position="100"/>
        <end position="125"/>
    </location>
</feature>
<proteinExistence type="inferred from homology"/>
<dbReference type="Pfam" id="PF13490">
    <property type="entry name" value="zf-HC2"/>
    <property type="match status" value="1"/>
</dbReference>
<keyword evidence="7" id="KW-1185">Reference proteome</keyword>
<evidence type="ECO:0000256" key="3">
    <source>
        <dbReference type="SAM" id="Phobius"/>
    </source>
</evidence>
<sequence>MTCLDKDMLDAYLEDSLSLRDRQNVQNHLLTCSACQRLFEQYLDESGTLGEQEKWHTDAVIQQVMEKVPPHPLNVLRRIDRHRAQKIDWKKRSVALMKKTTMAVAGLAVVVALGTLVSPTFASYVNGLFYAANPLKGPYTDTESVVSLYSEEQTDKGALVAAEKGYVKPLNLKVTDQGLTMEMKAVLADSARIMVLGSLADKEGKKLDTFWQDQFSRISSENVEEYRVIQLKDKNGRVLNPPNSKLPDSFRWMPLPNGENFVIGRDFAELFDDRSRLPDEAILEVRVKQLGETKGSWNFDIPIDLRPAKAATKTVSVQQKLTTPQGEWIDLKEARFSPSAAQLQFAVSEGTGRDKGVRYSLIDEQGTVLASWDDLHVIYPGEELSSNVIPGLSRGGMYNAGRLPYKNVWVHSFAPIDHTKKVTMKLDAVYTAEKADFRAKLSIAELDKKPVTVTEEGNTFTFTPVKKQERGDDTIYIIDMEGTLAKDVVGVGKSWMATDEKGESNALLLSPQITIAEDGTRKLNAQIKIRTKNKDVKEFTITYDEKIKQHDVKWEVPIQVEQ</sequence>
<gene>
    <name evidence="6" type="ORF">I532_18752</name>
</gene>
<name>M8D4S1_9BACL</name>
<keyword evidence="3" id="KW-0812">Transmembrane</keyword>
<dbReference type="InterPro" id="IPR027383">
    <property type="entry name" value="Znf_put"/>
</dbReference>
<keyword evidence="3" id="KW-1133">Transmembrane helix</keyword>
<evidence type="ECO:0000259" key="5">
    <source>
        <dbReference type="Pfam" id="PF13786"/>
    </source>
</evidence>
<dbReference type="EMBL" id="APBN01000009">
    <property type="protein sequence ID" value="EMT51289.1"/>
    <property type="molecule type" value="Genomic_DNA"/>
</dbReference>
<dbReference type="InterPro" id="IPR041916">
    <property type="entry name" value="Anti_sigma_zinc_sf"/>
</dbReference>
<dbReference type="RefSeq" id="WP_003390134.1">
    <property type="nucleotide sequence ID" value="NZ_APBN01000009.1"/>
</dbReference>
<evidence type="ECO:0000313" key="6">
    <source>
        <dbReference type="EMBL" id="EMT51289.1"/>
    </source>
</evidence>
<dbReference type="OrthoDB" id="2460662at2"/>
<keyword evidence="3" id="KW-0472">Membrane</keyword>
<dbReference type="Gene3D" id="1.10.10.1320">
    <property type="entry name" value="Anti-sigma factor, zinc-finger domain"/>
    <property type="match status" value="1"/>
</dbReference>
<dbReference type="STRING" id="1300222.I532_18752"/>
<evidence type="ECO:0000259" key="4">
    <source>
        <dbReference type="Pfam" id="PF13490"/>
    </source>
</evidence>
<reference evidence="6 7" key="1">
    <citation type="submission" date="2013-03" db="EMBL/GenBank/DDBJ databases">
        <title>Assembly of a new bacterial strain Brevibacillus borstelensis AK1.</title>
        <authorList>
            <person name="Rajan I."/>
            <person name="PoliReddy D."/>
            <person name="Sugumar T."/>
            <person name="Rathinam K."/>
            <person name="Alqarawi S."/>
            <person name="Khalil A.B."/>
            <person name="Sivakumar N."/>
        </authorList>
    </citation>
    <scope>NUCLEOTIDE SEQUENCE [LARGE SCALE GENOMIC DNA]</scope>
    <source>
        <strain evidence="6 7">AK1</strain>
    </source>
</reference>
<evidence type="ECO:0000313" key="7">
    <source>
        <dbReference type="Proteomes" id="UP000012081"/>
    </source>
</evidence>
<dbReference type="InterPro" id="IPR025436">
    <property type="entry name" value="DUF4179"/>
</dbReference>
<dbReference type="AlphaFoldDB" id="M8D4S1"/>
<evidence type="ECO:0000256" key="1">
    <source>
        <dbReference type="ARBA" id="ARBA00024353"/>
    </source>
</evidence>
<evidence type="ECO:0000256" key="2">
    <source>
        <dbReference type="ARBA" id="ARBA00024438"/>
    </source>
</evidence>
<accession>M8D4S1</accession>
<dbReference type="GeneID" id="89497877"/>
<comment type="similarity">
    <text evidence="1">Belongs to the zinc-associated anti-sigma factor (ZAS) superfamily. Anti-sigma-W factor family.</text>
</comment>
<dbReference type="Gene3D" id="2.60.40.1630">
    <property type="entry name" value="bacillus anthracis domain"/>
    <property type="match status" value="1"/>
</dbReference>
<dbReference type="PATRIC" id="fig|1300222.3.peg.3936"/>
<dbReference type="Proteomes" id="UP000012081">
    <property type="component" value="Unassembled WGS sequence"/>
</dbReference>